<reference evidence="14 15" key="1">
    <citation type="submission" date="2015-09" db="EMBL/GenBank/DDBJ databases">
        <authorList>
            <consortium name="Swine Surveillance"/>
        </authorList>
    </citation>
    <scope>NUCLEOTIDE SEQUENCE [LARGE SCALE GENOMIC DNA]</scope>
    <source>
        <strain evidence="14 15">CECT 7688</strain>
    </source>
</reference>
<dbReference type="InterPro" id="IPR004692">
    <property type="entry name" value="SecG"/>
</dbReference>
<sequence>MENVVLIIHLLLALALIGVVLMQRSEGGGLGMGGGGGAVSGRAAASALTRVTWILAAAFICTSIALTVIAAKNSSSSSVFDRLGTTAPAAEETAPTLPGAGDSLLPPSEGDNAPLVPRAD</sequence>
<evidence type="ECO:0000256" key="1">
    <source>
        <dbReference type="ARBA" id="ARBA00004651"/>
    </source>
</evidence>
<keyword evidence="6 12" id="KW-0812">Transmembrane</keyword>
<evidence type="ECO:0000256" key="3">
    <source>
        <dbReference type="ARBA" id="ARBA00017876"/>
    </source>
</evidence>
<name>A0A0P1FBZ4_9RHOB</name>
<dbReference type="AlphaFoldDB" id="A0A0P1FBZ4"/>
<evidence type="ECO:0000256" key="10">
    <source>
        <dbReference type="ARBA" id="ARBA00023136"/>
    </source>
</evidence>
<dbReference type="STRING" id="321267.SHM7688_02570"/>
<evidence type="ECO:0000256" key="8">
    <source>
        <dbReference type="ARBA" id="ARBA00022989"/>
    </source>
</evidence>
<keyword evidence="10 12" id="KW-0472">Membrane</keyword>
<dbReference type="EMBL" id="CYPW01000025">
    <property type="protein sequence ID" value="CUH53118.1"/>
    <property type="molecule type" value="Genomic_DNA"/>
</dbReference>
<evidence type="ECO:0000256" key="7">
    <source>
        <dbReference type="ARBA" id="ARBA00022927"/>
    </source>
</evidence>
<evidence type="ECO:0000256" key="12">
    <source>
        <dbReference type="RuleBase" id="RU365087"/>
    </source>
</evidence>
<evidence type="ECO:0000313" key="14">
    <source>
        <dbReference type="EMBL" id="CUH53118.1"/>
    </source>
</evidence>
<evidence type="ECO:0000256" key="9">
    <source>
        <dbReference type="ARBA" id="ARBA00023010"/>
    </source>
</evidence>
<evidence type="ECO:0000256" key="5">
    <source>
        <dbReference type="ARBA" id="ARBA00022475"/>
    </source>
</evidence>
<dbReference type="RefSeq" id="WP_058240306.1">
    <property type="nucleotide sequence ID" value="NZ_CYPW01000025.1"/>
</dbReference>
<keyword evidence="15" id="KW-1185">Reference proteome</keyword>
<dbReference type="OrthoDB" id="7691811at2"/>
<dbReference type="GO" id="GO:0009306">
    <property type="term" value="P:protein secretion"/>
    <property type="evidence" value="ECO:0007669"/>
    <property type="project" value="UniProtKB-UniRule"/>
</dbReference>
<evidence type="ECO:0000256" key="4">
    <source>
        <dbReference type="ARBA" id="ARBA00022448"/>
    </source>
</evidence>
<feature type="transmembrane region" description="Helical" evidence="12">
    <location>
        <begin position="51"/>
        <end position="71"/>
    </location>
</feature>
<gene>
    <name evidence="14" type="primary">secG</name>
    <name evidence="14" type="ORF">SHM7688_02570</name>
</gene>
<keyword evidence="9 12" id="KW-0811">Translocation</keyword>
<dbReference type="GO" id="GO:0015450">
    <property type="term" value="F:protein-transporting ATPase activity"/>
    <property type="evidence" value="ECO:0007669"/>
    <property type="project" value="UniProtKB-UniRule"/>
</dbReference>
<comment type="subcellular location">
    <subcellularLocation>
        <location evidence="1 12">Cell membrane</location>
        <topology evidence="1 12">Multi-pass membrane protein</topology>
    </subcellularLocation>
</comment>
<keyword evidence="4 12" id="KW-0813">Transport</keyword>
<evidence type="ECO:0000256" key="6">
    <source>
        <dbReference type="ARBA" id="ARBA00022692"/>
    </source>
</evidence>
<dbReference type="NCBIfam" id="TIGR00810">
    <property type="entry name" value="secG"/>
    <property type="match status" value="1"/>
</dbReference>
<evidence type="ECO:0000256" key="13">
    <source>
        <dbReference type="SAM" id="MobiDB-lite"/>
    </source>
</evidence>
<dbReference type="PANTHER" id="PTHR34182">
    <property type="entry name" value="PROTEIN-EXPORT MEMBRANE PROTEIN SECG"/>
    <property type="match status" value="1"/>
</dbReference>
<comment type="similarity">
    <text evidence="2 12">Belongs to the SecG family.</text>
</comment>
<comment type="function">
    <text evidence="11 12">Involved in protein export. Participates in an early event of protein translocation.</text>
</comment>
<dbReference type="GO" id="GO:0065002">
    <property type="term" value="P:intracellular protein transmembrane transport"/>
    <property type="evidence" value="ECO:0007669"/>
    <property type="project" value="TreeGrafter"/>
</dbReference>
<evidence type="ECO:0000256" key="2">
    <source>
        <dbReference type="ARBA" id="ARBA00008445"/>
    </source>
</evidence>
<keyword evidence="5 12" id="KW-1003">Cell membrane</keyword>
<evidence type="ECO:0000256" key="11">
    <source>
        <dbReference type="ARBA" id="ARBA00025182"/>
    </source>
</evidence>
<dbReference type="Proteomes" id="UP000054823">
    <property type="component" value="Unassembled WGS sequence"/>
</dbReference>
<keyword evidence="8 12" id="KW-1133">Transmembrane helix</keyword>
<evidence type="ECO:0000313" key="15">
    <source>
        <dbReference type="Proteomes" id="UP000054823"/>
    </source>
</evidence>
<feature type="region of interest" description="Disordered" evidence="13">
    <location>
        <begin position="89"/>
        <end position="120"/>
    </location>
</feature>
<dbReference type="PRINTS" id="PR01651">
    <property type="entry name" value="SECGEXPORT"/>
</dbReference>
<feature type="compositionally biased region" description="Low complexity" evidence="13">
    <location>
        <begin position="89"/>
        <end position="100"/>
    </location>
</feature>
<comment type="caution">
    <text evidence="12">Lacks conserved residue(s) required for the propagation of feature annotation.</text>
</comment>
<keyword evidence="7 12" id="KW-0653">Protein transport</keyword>
<dbReference type="GO" id="GO:0005886">
    <property type="term" value="C:plasma membrane"/>
    <property type="evidence" value="ECO:0007669"/>
    <property type="project" value="UniProtKB-SubCell"/>
</dbReference>
<proteinExistence type="inferred from homology"/>
<protein>
    <recommendedName>
        <fullName evidence="3 12">Protein-export membrane protein SecG</fullName>
    </recommendedName>
</protein>
<accession>A0A0P1FBZ4</accession>
<dbReference type="GO" id="GO:0043952">
    <property type="term" value="P:protein transport by the Sec complex"/>
    <property type="evidence" value="ECO:0007669"/>
    <property type="project" value="TreeGrafter"/>
</dbReference>
<dbReference type="Pfam" id="PF03840">
    <property type="entry name" value="SecG"/>
    <property type="match status" value="1"/>
</dbReference>
<dbReference type="PANTHER" id="PTHR34182:SF1">
    <property type="entry name" value="PROTEIN-EXPORT MEMBRANE PROTEIN SECG"/>
    <property type="match status" value="1"/>
</dbReference>
<organism evidence="14 15">
    <name type="scientific">Shimia marina</name>
    <dbReference type="NCBI Taxonomy" id="321267"/>
    <lineage>
        <taxon>Bacteria</taxon>
        <taxon>Pseudomonadati</taxon>
        <taxon>Pseudomonadota</taxon>
        <taxon>Alphaproteobacteria</taxon>
        <taxon>Rhodobacterales</taxon>
        <taxon>Roseobacteraceae</taxon>
    </lineage>
</organism>